<evidence type="ECO:0000256" key="4">
    <source>
        <dbReference type="ARBA" id="ARBA00022723"/>
    </source>
</evidence>
<evidence type="ECO:0000256" key="1">
    <source>
        <dbReference type="ARBA" id="ARBA00003767"/>
    </source>
</evidence>
<dbReference type="FunFam" id="3.30.160.60:FF:000467">
    <property type="entry name" value="Zinc finger and SCAN domain-containing 21"/>
    <property type="match status" value="1"/>
</dbReference>
<evidence type="ECO:0000256" key="2">
    <source>
        <dbReference type="ARBA" id="ARBA00004123"/>
    </source>
</evidence>
<dbReference type="FunFam" id="3.30.160.60:FF:001661">
    <property type="entry name" value="Zinc finger and SCAN domain-containing 26"/>
    <property type="match status" value="1"/>
</dbReference>
<dbReference type="InterPro" id="IPR029526">
    <property type="entry name" value="PGBD"/>
</dbReference>
<keyword evidence="8" id="KW-0832">Ubl conjugation</keyword>
<feature type="domain" description="C2H2-type" evidence="17">
    <location>
        <begin position="339"/>
        <end position="366"/>
    </location>
</feature>
<evidence type="ECO:0000256" key="8">
    <source>
        <dbReference type="ARBA" id="ARBA00022843"/>
    </source>
</evidence>
<feature type="domain" description="SCAN box" evidence="18">
    <location>
        <begin position="546"/>
        <end position="627"/>
    </location>
</feature>
<feature type="domain" description="C2H2-type" evidence="17">
    <location>
        <begin position="367"/>
        <end position="394"/>
    </location>
</feature>
<dbReference type="EMBL" id="RWIC01001161">
    <property type="protein sequence ID" value="TKC37315.1"/>
    <property type="molecule type" value="Genomic_DNA"/>
</dbReference>
<dbReference type="SMART" id="SM00355">
    <property type="entry name" value="ZnF_C2H2"/>
    <property type="match status" value="7"/>
</dbReference>
<protein>
    <recommendedName>
        <fullName evidence="12">Zinc finger and SCAN domain-containing protein 26</fullName>
    </recommendedName>
    <alternativeName>
        <fullName evidence="13">Zinc finger protein 187</fullName>
    </alternativeName>
</protein>
<feature type="region of interest" description="Disordered" evidence="16">
    <location>
        <begin position="164"/>
        <end position="224"/>
    </location>
</feature>
<dbReference type="PANTHER" id="PTHR47055:SF1">
    <property type="entry name" value="PIGGYBAC TRANSPOSABLE ELEMENT-DERIVED PROTEIN 1"/>
    <property type="match status" value="1"/>
</dbReference>
<keyword evidence="11 15" id="KW-0539">Nucleus</keyword>
<feature type="region of interest" description="Disordered" evidence="16">
    <location>
        <begin position="779"/>
        <end position="812"/>
    </location>
</feature>
<evidence type="ECO:0000256" key="5">
    <source>
        <dbReference type="ARBA" id="ARBA00022737"/>
    </source>
</evidence>
<dbReference type="InterPro" id="IPR038269">
    <property type="entry name" value="SCAN_sf"/>
</dbReference>
<evidence type="ECO:0000256" key="10">
    <source>
        <dbReference type="ARBA" id="ARBA00023163"/>
    </source>
</evidence>
<feature type="domain" description="C2H2-type" evidence="17">
    <location>
        <begin position="423"/>
        <end position="450"/>
    </location>
</feature>
<evidence type="ECO:0000256" key="16">
    <source>
        <dbReference type="SAM" id="MobiDB-lite"/>
    </source>
</evidence>
<evidence type="ECO:0000256" key="15">
    <source>
        <dbReference type="PROSITE-ProRule" id="PRU00187"/>
    </source>
</evidence>
<evidence type="ECO:0000256" key="13">
    <source>
        <dbReference type="ARBA" id="ARBA00075432"/>
    </source>
</evidence>
<dbReference type="FunFam" id="3.30.160.60:FF:001630">
    <property type="entry name" value="Zinc finger protein 888"/>
    <property type="match status" value="1"/>
</dbReference>
<dbReference type="FunFam" id="3.30.160.60:FF:001693">
    <property type="entry name" value="zinc finger and SCAN domain-containing protein 26 isoform X1"/>
    <property type="match status" value="1"/>
</dbReference>
<dbReference type="SUPFAM" id="SSF47353">
    <property type="entry name" value="Retrovirus capsid dimerization domain-like"/>
    <property type="match status" value="2"/>
</dbReference>
<sequence>MATALVTTPSPAPLNLKKEGLHLVKEDHRSPREQGAKLQGNGAGLGQEPLCNQFRQLRYEETTGPREALSRLRELCRQWLRPDAHTKEQILELLVLEQLLTILPEELQARVREHHPESGEDVVVVLEDLQPELRGTEQHVDPNQAKKQKMLVEETAPLKAVLKQQVQPEGEIPKPKRQKGEETRIENGKLVVETDSCGGVKSSGKISEPKEAYYEDSNLDRQQAKAKEKTDYKCSECGEGFIQHSDLIKHEGSHRGEKLCESEVCQSSSLTGHQKIHSREKGHQCHECGKTFQRSSHLVRHQKIHLGEKPYQCKECGKVFSQNAGLLEHLRIHTGEKPYLCIHCGKNFRRSSHLNRHQRIHSQEEPCECKECGKTFSQALLLTHRQRIHSHSKSHQCNECGKAFSLTSDLIRHHRIHTGEKPFKCTICQKAFRLNSHLTQHVRIHNEEKPYECNECGEAFRQRRGNLTPGPDGRKRQTPGPCGDRRLAHPDCGDPGLRPPVNMDEASPGPAPENGDSLVKVKEEDPTWEQMCSSQDSSSHTLELCRLRFRRFCYQEVTGPREALAQLQELCHQWLRPETHTKEQILELLVLEQFLTILPQELQAWVQVYPLESGEDAVTMLENLEKDTGDSGQQTSVKTEEAAAQALVPEQWPHLSLAQRNLYGNSAQEKVTNISLMPEEVVTKDGLFNTKQETSEEMERGAEVSGIPNRDWVPQAPCSTPVPAERTVAHLNTLKDRHPADLWARMHISSLEYAAGDITRKGRKKDKARVSELLQGLAFSGDSDVEEDDEPETQPAPKRPKVSSVPEKNWTKRDIKPNFPSWSALDSGLLNLKSEKLNPVELFELFFDDETFNLIVSETNNYASQKNVNLEVTVQEMRCVLGVLLLSGLVRRPRRGMYWEMSDADQNLVRDSIRRDRFELIFSYLHFADNSHLDQNDKFTKLRPLIKQMNKNFLLYAPLEEYYCFDKTMCECFDSDQFLNGKPIRIGYKVWCGTTTQGYLVWFEPYQEESTMMAGKDLDLGLGGNLVMNFADVLLERGQYPYHLCFDSFFTSVKLMSALKKKGVRATGTIRENRTEKCPLMSAEHMKKMQKGYFDFRVEENDEVILCHWHGDGIISLCSNAVGIEPVNEICCFADDKEIPQISQPSIVKLYDECREGVAKMEQIISKYRVRIRGKKWYSVLVSYMIDVAMSNAWHLHRACNPGASLELGDFRRDVAHFYLAHNANMSD</sequence>
<gene>
    <name evidence="19" type="ORF">EI555_006131</name>
</gene>
<dbReference type="InterPro" id="IPR052638">
    <property type="entry name" value="PiggyBac_TE-derived"/>
</dbReference>
<evidence type="ECO:0000256" key="6">
    <source>
        <dbReference type="ARBA" id="ARBA00022771"/>
    </source>
</evidence>
<dbReference type="InterPro" id="IPR036236">
    <property type="entry name" value="Znf_C2H2_sf"/>
</dbReference>
<dbReference type="GO" id="GO:0043565">
    <property type="term" value="F:sequence-specific DNA binding"/>
    <property type="evidence" value="ECO:0007669"/>
    <property type="project" value="TreeGrafter"/>
</dbReference>
<dbReference type="SMART" id="SM00431">
    <property type="entry name" value="SCAN"/>
    <property type="match status" value="2"/>
</dbReference>
<dbReference type="Gene3D" id="1.10.4020.10">
    <property type="entry name" value="DNA breaking-rejoining enzymes"/>
    <property type="match status" value="2"/>
</dbReference>
<dbReference type="Pfam" id="PF02023">
    <property type="entry name" value="SCAN"/>
    <property type="match status" value="2"/>
</dbReference>
<evidence type="ECO:0000256" key="3">
    <source>
        <dbReference type="ARBA" id="ARBA00022499"/>
    </source>
</evidence>
<dbReference type="PROSITE" id="PS00028">
    <property type="entry name" value="ZINC_FINGER_C2H2_1"/>
    <property type="match status" value="6"/>
</dbReference>
<feature type="compositionally biased region" description="Basic and acidic residues" evidence="16">
    <location>
        <begin position="483"/>
        <end position="492"/>
    </location>
</feature>
<keyword evidence="10" id="KW-0804">Transcription</keyword>
<keyword evidence="4" id="KW-0479">Metal-binding</keyword>
<dbReference type="InterPro" id="IPR003309">
    <property type="entry name" value="SCAN_dom"/>
</dbReference>
<evidence type="ECO:0000256" key="11">
    <source>
        <dbReference type="ARBA" id="ARBA00023242"/>
    </source>
</evidence>
<evidence type="ECO:0000259" key="18">
    <source>
        <dbReference type="PROSITE" id="PS50804"/>
    </source>
</evidence>
<keyword evidence="7" id="KW-0862">Zinc</keyword>
<feature type="domain" description="SCAN box" evidence="18">
    <location>
        <begin position="53"/>
        <end position="133"/>
    </location>
</feature>
<feature type="domain" description="C2H2-type" evidence="17">
    <location>
        <begin position="283"/>
        <end position="310"/>
    </location>
</feature>
<keyword evidence="3" id="KW-1017">Isopeptide bond</keyword>
<feature type="region of interest" description="Disordered" evidence="16">
    <location>
        <begin position="694"/>
        <end position="716"/>
    </location>
</feature>
<dbReference type="AlphaFoldDB" id="A0A4U1ELP1"/>
<evidence type="ECO:0000256" key="12">
    <source>
        <dbReference type="ARBA" id="ARBA00070959"/>
    </source>
</evidence>
<evidence type="ECO:0000259" key="17">
    <source>
        <dbReference type="PROSITE" id="PS50157"/>
    </source>
</evidence>
<name>A0A4U1ELP1_MONMO</name>
<feature type="domain" description="C2H2-type" evidence="17">
    <location>
        <begin position="232"/>
        <end position="259"/>
    </location>
</feature>
<feature type="domain" description="C2H2-type" evidence="17">
    <location>
        <begin position="395"/>
        <end position="422"/>
    </location>
</feature>
<evidence type="ECO:0000256" key="7">
    <source>
        <dbReference type="ARBA" id="ARBA00022833"/>
    </source>
</evidence>
<dbReference type="GO" id="GO:0005654">
    <property type="term" value="C:nucleoplasm"/>
    <property type="evidence" value="ECO:0007669"/>
    <property type="project" value="UniProtKB-ARBA"/>
</dbReference>
<proteinExistence type="predicted"/>
<comment type="function">
    <text evidence="1">May be involved in transcriptional regulation.</text>
</comment>
<dbReference type="PROSITE" id="PS50804">
    <property type="entry name" value="SCAN_BOX"/>
    <property type="match status" value="2"/>
</dbReference>
<feature type="compositionally biased region" description="Basic and acidic residues" evidence="16">
    <location>
        <begin position="207"/>
        <end position="224"/>
    </location>
</feature>
<reference evidence="20" key="1">
    <citation type="journal article" date="2019" name="IScience">
        <title>Narwhal Genome Reveals Long-Term Low Genetic Diversity despite Current Large Abundance Size.</title>
        <authorList>
            <person name="Westbury M.V."/>
            <person name="Petersen B."/>
            <person name="Garde E."/>
            <person name="Heide-Jorgensen M.P."/>
            <person name="Lorenzen E.D."/>
        </authorList>
    </citation>
    <scope>NUCLEOTIDE SEQUENCE [LARGE SCALE GENOMIC DNA]</scope>
</reference>
<dbReference type="CDD" id="cd07936">
    <property type="entry name" value="SCAN"/>
    <property type="match status" value="2"/>
</dbReference>
<feature type="compositionally biased region" description="Acidic residues" evidence="16">
    <location>
        <begin position="783"/>
        <end position="792"/>
    </location>
</feature>
<evidence type="ECO:0000256" key="9">
    <source>
        <dbReference type="ARBA" id="ARBA00023015"/>
    </source>
</evidence>
<dbReference type="Pfam" id="PF00096">
    <property type="entry name" value="zf-C2H2"/>
    <property type="match status" value="6"/>
</dbReference>
<dbReference type="GO" id="GO:0008270">
    <property type="term" value="F:zinc ion binding"/>
    <property type="evidence" value="ECO:0007669"/>
    <property type="project" value="UniProtKB-KW"/>
</dbReference>
<evidence type="ECO:0000313" key="19">
    <source>
        <dbReference type="EMBL" id="TKC37315.1"/>
    </source>
</evidence>
<comment type="caution">
    <text evidence="19">The sequence shown here is derived from an EMBL/GenBank/DDBJ whole genome shotgun (WGS) entry which is preliminary data.</text>
</comment>
<dbReference type="FunFam" id="1.10.4020.10:FF:000001">
    <property type="entry name" value="zinc finger protein 263 isoform X1"/>
    <property type="match status" value="2"/>
</dbReference>
<accession>A0A4U1ELP1</accession>
<dbReference type="Pfam" id="PF13843">
    <property type="entry name" value="DDE_Tnp_1_7"/>
    <property type="match status" value="1"/>
</dbReference>
<evidence type="ECO:0000313" key="20">
    <source>
        <dbReference type="Proteomes" id="UP000308365"/>
    </source>
</evidence>
<comment type="subcellular location">
    <subcellularLocation>
        <location evidence="2 15">Nucleus</location>
    </subcellularLocation>
</comment>
<organism evidence="19 20">
    <name type="scientific">Monodon monoceros</name>
    <name type="common">Narwhal</name>
    <name type="synonym">Ceratodon monodon</name>
    <dbReference type="NCBI Taxonomy" id="40151"/>
    <lineage>
        <taxon>Eukaryota</taxon>
        <taxon>Metazoa</taxon>
        <taxon>Chordata</taxon>
        <taxon>Craniata</taxon>
        <taxon>Vertebrata</taxon>
        <taxon>Euteleostomi</taxon>
        <taxon>Mammalia</taxon>
        <taxon>Eutheria</taxon>
        <taxon>Laurasiatheria</taxon>
        <taxon>Artiodactyla</taxon>
        <taxon>Whippomorpha</taxon>
        <taxon>Cetacea</taxon>
        <taxon>Odontoceti</taxon>
        <taxon>Monodontidae</taxon>
        <taxon>Monodon</taxon>
    </lineage>
</organism>
<dbReference type="Proteomes" id="UP000308365">
    <property type="component" value="Unassembled WGS sequence"/>
</dbReference>
<feature type="region of interest" description="Disordered" evidence="16">
    <location>
        <begin position="464"/>
        <end position="516"/>
    </location>
</feature>
<keyword evidence="9" id="KW-0805">Transcription regulation</keyword>
<feature type="compositionally biased region" description="Basic and acidic residues" evidence="16">
    <location>
        <begin position="171"/>
        <end position="187"/>
    </location>
</feature>
<dbReference type="SUPFAM" id="SSF57667">
    <property type="entry name" value="beta-beta-alpha zinc fingers"/>
    <property type="match status" value="5"/>
</dbReference>
<dbReference type="Gene3D" id="3.30.160.60">
    <property type="entry name" value="Classic Zinc Finger"/>
    <property type="match status" value="8"/>
</dbReference>
<dbReference type="InterPro" id="IPR013087">
    <property type="entry name" value="Znf_C2H2_type"/>
</dbReference>
<feature type="domain" description="C2H2-type" evidence="17">
    <location>
        <begin position="311"/>
        <end position="338"/>
    </location>
</feature>
<dbReference type="PANTHER" id="PTHR47055">
    <property type="entry name" value="DDE_TNP_1_7 DOMAIN-CONTAINING PROTEIN"/>
    <property type="match status" value="1"/>
</dbReference>
<dbReference type="FunFam" id="3.30.160.60:FF:001991">
    <property type="entry name" value="Zinc finger and SCAN domain containing 26"/>
    <property type="match status" value="1"/>
</dbReference>
<dbReference type="PROSITE" id="PS50157">
    <property type="entry name" value="ZINC_FINGER_C2H2_2"/>
    <property type="match status" value="7"/>
</dbReference>
<evidence type="ECO:0000256" key="14">
    <source>
        <dbReference type="PROSITE-ProRule" id="PRU00042"/>
    </source>
</evidence>
<keyword evidence="6 14" id="KW-0863">Zinc-finger</keyword>
<dbReference type="FunFam" id="3.30.160.60:FF:002516">
    <property type="entry name" value="Zinc finger and SCAN domain-containing protein 26"/>
    <property type="match status" value="1"/>
</dbReference>
<keyword evidence="5" id="KW-0677">Repeat</keyword>